<organism evidence="11 12">
    <name type="scientific">Metschnikowia bicuspidata</name>
    <dbReference type="NCBI Taxonomy" id="27322"/>
    <lineage>
        <taxon>Eukaryota</taxon>
        <taxon>Fungi</taxon>
        <taxon>Dikarya</taxon>
        <taxon>Ascomycota</taxon>
        <taxon>Saccharomycotina</taxon>
        <taxon>Pichiomycetes</taxon>
        <taxon>Metschnikowiaceae</taxon>
        <taxon>Metschnikowia</taxon>
    </lineage>
</organism>
<evidence type="ECO:0000256" key="4">
    <source>
        <dbReference type="ARBA" id="ARBA00008905"/>
    </source>
</evidence>
<dbReference type="InterPro" id="IPR007676">
    <property type="entry name" value="Ribophorin_I"/>
</dbReference>
<comment type="function">
    <text evidence="1 10">Subunit of the oligosaccharyl transferase (OST) complex that catalyzes the initial transfer of a defined glycan (Glc(3)Man(9)GlcNAc(2) in eukaryotes) from the lipid carrier dolichol-pyrophosphate to an asparagine residue within an Asn-X-Ser/Thr consensus motif in nascent polypeptide chains, the first step in protein N-glycosylation. N-glycosylation occurs cotranslationally and the complex associates with the Sec61 complex at the channel-forming translocon complex that mediates protein translocation across the endoplasmic reticulum (ER). All subunits are required for a maximal enzyme activity.</text>
</comment>
<sequence>MRWSQFLALAALAAYAVAESFSIENSVWDNVRYYRNIDLSKSYVSEVALVEVINKADSPQDLYIFPVNDGYDAIESVSHLQVFDHERSREIQPIKLAEGVHAIKMPFPVAPGSTFSFKVVYLYTNSLEPLPAKIGLSDTQQLLLKFNKYCYSPYPTHEYSLTLMGLAKGLEYDLQLEQYNSPNVADLPELNGRIEEQAKVLTYGPTRVTLEPYTVQPLGLVYEHQKPMAHVSNLQRNFWLPALNIGVVLIEDYYELTNHGAALNTGFSRADWLKGRYEHSPSHFSLVRLRFPIDHDAPFDNYYFTDKVGMVSTHSTFNDELVFVPRYPIFGGWKYNFTMGWSNSIDSIVRKVRDVSDVYIAKVPVLNNLGDVSYDNVKVNIYLPENAEFLNATASLEEKSVSVGRDLSYLDVSEGHVKVTLEYENLVDDLAASFIFVKYRYTAQSYWSKVCKMAAFVFTGLMSFYALGLVDLSIRK</sequence>
<evidence type="ECO:0000256" key="2">
    <source>
        <dbReference type="ARBA" id="ARBA00004115"/>
    </source>
</evidence>
<dbReference type="PANTHER" id="PTHR21049">
    <property type="entry name" value="RIBOPHORIN I"/>
    <property type="match status" value="1"/>
</dbReference>
<dbReference type="AlphaFoldDB" id="A0A4P9ZFA9"/>
<evidence type="ECO:0000256" key="7">
    <source>
        <dbReference type="ARBA" id="ARBA00022824"/>
    </source>
</evidence>
<feature type="signal peptide" evidence="10">
    <location>
        <begin position="1"/>
        <end position="18"/>
    </location>
</feature>
<name>A0A4P9ZFA9_9ASCO</name>
<comment type="subunit">
    <text evidence="10">Component of the oligosaccharyltransferase (OST) complex.</text>
</comment>
<keyword evidence="5" id="KW-0812">Transmembrane</keyword>
<proteinExistence type="inferred from homology"/>
<dbReference type="UniPathway" id="UPA00378"/>
<keyword evidence="12" id="KW-1185">Reference proteome</keyword>
<evidence type="ECO:0000256" key="9">
    <source>
        <dbReference type="ARBA" id="ARBA00023136"/>
    </source>
</evidence>
<evidence type="ECO:0000256" key="8">
    <source>
        <dbReference type="ARBA" id="ARBA00022989"/>
    </source>
</evidence>
<evidence type="ECO:0000313" key="12">
    <source>
        <dbReference type="Proteomes" id="UP000268321"/>
    </source>
</evidence>
<dbReference type="Proteomes" id="UP000268321">
    <property type="component" value="Unassembled WGS sequence"/>
</dbReference>
<feature type="chain" id="PRO_5021041293" description="Dolichyl-diphosphooligosaccharide--protein glycosyltransferase subunit 1" evidence="10">
    <location>
        <begin position="19"/>
        <end position="476"/>
    </location>
</feature>
<comment type="similarity">
    <text evidence="4 10">Belongs to the OST1 family.</text>
</comment>
<dbReference type="GO" id="GO:0008250">
    <property type="term" value="C:oligosaccharyltransferase complex"/>
    <property type="evidence" value="ECO:0007669"/>
    <property type="project" value="UniProtKB-UniRule"/>
</dbReference>
<evidence type="ECO:0000256" key="3">
    <source>
        <dbReference type="ARBA" id="ARBA00004922"/>
    </source>
</evidence>
<keyword evidence="11" id="KW-0808">Transferase</keyword>
<comment type="subcellular location">
    <subcellularLocation>
        <location evidence="2 10">Endoplasmic reticulum membrane</location>
        <topology evidence="2 10">Single-pass type I membrane protein</topology>
    </subcellularLocation>
</comment>
<reference evidence="12" key="1">
    <citation type="journal article" date="2018" name="Nat. Microbiol.">
        <title>Leveraging single-cell genomics to expand the fungal tree of life.</title>
        <authorList>
            <person name="Ahrendt S.R."/>
            <person name="Quandt C.A."/>
            <person name="Ciobanu D."/>
            <person name="Clum A."/>
            <person name="Salamov A."/>
            <person name="Andreopoulos B."/>
            <person name="Cheng J.F."/>
            <person name="Woyke T."/>
            <person name="Pelin A."/>
            <person name="Henrissat B."/>
            <person name="Reynolds N.K."/>
            <person name="Benny G.L."/>
            <person name="Smith M.E."/>
            <person name="James T.Y."/>
            <person name="Grigoriev I.V."/>
        </authorList>
    </citation>
    <scope>NUCLEOTIDE SEQUENCE [LARGE SCALE GENOMIC DNA]</scope>
    <source>
        <strain evidence="12">Baker2002</strain>
    </source>
</reference>
<dbReference type="Pfam" id="PF04597">
    <property type="entry name" value="Ribophorin_I"/>
    <property type="match status" value="1"/>
</dbReference>
<comment type="pathway">
    <text evidence="3 10">Protein modification; protein glycosylation.</text>
</comment>
<keyword evidence="6 10" id="KW-0732">Signal</keyword>
<evidence type="ECO:0000256" key="1">
    <source>
        <dbReference type="ARBA" id="ARBA00002791"/>
    </source>
</evidence>
<evidence type="ECO:0000256" key="5">
    <source>
        <dbReference type="ARBA" id="ARBA00022692"/>
    </source>
</evidence>
<evidence type="ECO:0000256" key="6">
    <source>
        <dbReference type="ARBA" id="ARBA00022729"/>
    </source>
</evidence>
<keyword evidence="9" id="KW-0472">Membrane</keyword>
<gene>
    <name evidence="11" type="ORF">METBISCDRAFT_13766</name>
</gene>
<dbReference type="PANTHER" id="PTHR21049:SF0">
    <property type="entry name" value="DOLICHYL-DIPHOSPHOOLIGOSACCHARIDE--PROTEIN GLYCOSYLTRANSFERASE SUBUNIT 1"/>
    <property type="match status" value="1"/>
</dbReference>
<keyword evidence="7 10" id="KW-0256">Endoplasmic reticulum</keyword>
<evidence type="ECO:0000256" key="10">
    <source>
        <dbReference type="RuleBase" id="RU361143"/>
    </source>
</evidence>
<accession>A0A4P9ZFA9</accession>
<keyword evidence="8" id="KW-1133">Transmembrane helix</keyword>
<dbReference type="GO" id="GO:0016740">
    <property type="term" value="F:transferase activity"/>
    <property type="evidence" value="ECO:0007669"/>
    <property type="project" value="UniProtKB-KW"/>
</dbReference>
<dbReference type="OrthoDB" id="310030at2759"/>
<dbReference type="GO" id="GO:0018279">
    <property type="term" value="P:protein N-linked glycosylation via asparagine"/>
    <property type="evidence" value="ECO:0007669"/>
    <property type="project" value="TreeGrafter"/>
</dbReference>
<evidence type="ECO:0000313" key="11">
    <source>
        <dbReference type="EMBL" id="RKP31543.1"/>
    </source>
</evidence>
<protein>
    <recommendedName>
        <fullName evidence="10">Dolichyl-diphosphooligosaccharide--protein glycosyltransferase subunit 1</fullName>
    </recommendedName>
</protein>
<dbReference type="EMBL" id="ML004440">
    <property type="protein sequence ID" value="RKP31543.1"/>
    <property type="molecule type" value="Genomic_DNA"/>
</dbReference>